<feature type="non-terminal residue" evidence="2">
    <location>
        <position position="396"/>
    </location>
</feature>
<dbReference type="AlphaFoldDB" id="A0A9P6N9H5"/>
<feature type="region of interest" description="Disordered" evidence="1">
    <location>
        <begin position="1"/>
        <end position="214"/>
    </location>
</feature>
<accession>A0A9P6N9H5</accession>
<gene>
    <name evidence="2" type="ORF">CROQUDRAFT_100865</name>
</gene>
<feature type="region of interest" description="Disordered" evidence="1">
    <location>
        <begin position="229"/>
        <end position="253"/>
    </location>
</feature>
<name>A0A9P6N9H5_9BASI</name>
<feature type="region of interest" description="Disordered" evidence="1">
    <location>
        <begin position="272"/>
        <end position="396"/>
    </location>
</feature>
<organism evidence="2 3">
    <name type="scientific">Cronartium quercuum f. sp. fusiforme G11</name>
    <dbReference type="NCBI Taxonomy" id="708437"/>
    <lineage>
        <taxon>Eukaryota</taxon>
        <taxon>Fungi</taxon>
        <taxon>Dikarya</taxon>
        <taxon>Basidiomycota</taxon>
        <taxon>Pucciniomycotina</taxon>
        <taxon>Pucciniomycetes</taxon>
        <taxon>Pucciniales</taxon>
        <taxon>Coleosporiaceae</taxon>
        <taxon>Cronartium</taxon>
    </lineage>
</organism>
<dbReference type="EMBL" id="MU167503">
    <property type="protein sequence ID" value="KAG0139908.1"/>
    <property type="molecule type" value="Genomic_DNA"/>
</dbReference>
<evidence type="ECO:0000313" key="3">
    <source>
        <dbReference type="Proteomes" id="UP000886653"/>
    </source>
</evidence>
<feature type="compositionally biased region" description="Polar residues" evidence="1">
    <location>
        <begin position="25"/>
        <end position="51"/>
    </location>
</feature>
<feature type="compositionally biased region" description="Polar residues" evidence="1">
    <location>
        <begin position="237"/>
        <end position="249"/>
    </location>
</feature>
<reference evidence="2" key="1">
    <citation type="submission" date="2013-11" db="EMBL/GenBank/DDBJ databases">
        <title>Genome sequence of the fusiform rust pathogen reveals effectors for host alternation and coevolution with pine.</title>
        <authorList>
            <consortium name="DOE Joint Genome Institute"/>
            <person name="Smith K."/>
            <person name="Pendleton A."/>
            <person name="Kubisiak T."/>
            <person name="Anderson C."/>
            <person name="Salamov A."/>
            <person name="Aerts A."/>
            <person name="Riley R."/>
            <person name="Clum A."/>
            <person name="Lindquist E."/>
            <person name="Ence D."/>
            <person name="Campbell M."/>
            <person name="Kronenberg Z."/>
            <person name="Feau N."/>
            <person name="Dhillon B."/>
            <person name="Hamelin R."/>
            <person name="Burleigh J."/>
            <person name="Smith J."/>
            <person name="Yandell M."/>
            <person name="Nelson C."/>
            <person name="Grigoriev I."/>
            <person name="Davis J."/>
        </authorList>
    </citation>
    <scope>NUCLEOTIDE SEQUENCE</scope>
    <source>
        <strain evidence="2">G11</strain>
    </source>
</reference>
<feature type="compositionally biased region" description="Polar residues" evidence="1">
    <location>
        <begin position="290"/>
        <end position="308"/>
    </location>
</feature>
<keyword evidence="3" id="KW-1185">Reference proteome</keyword>
<evidence type="ECO:0000256" key="1">
    <source>
        <dbReference type="SAM" id="MobiDB-lite"/>
    </source>
</evidence>
<feature type="compositionally biased region" description="Basic and acidic residues" evidence="1">
    <location>
        <begin position="343"/>
        <end position="357"/>
    </location>
</feature>
<feature type="compositionally biased region" description="Basic and acidic residues" evidence="1">
    <location>
        <begin position="377"/>
        <end position="396"/>
    </location>
</feature>
<feature type="compositionally biased region" description="Basic and acidic residues" evidence="1">
    <location>
        <begin position="187"/>
        <end position="211"/>
    </location>
</feature>
<feature type="compositionally biased region" description="Polar residues" evidence="1">
    <location>
        <begin position="7"/>
        <end position="18"/>
    </location>
</feature>
<dbReference type="Proteomes" id="UP000886653">
    <property type="component" value="Unassembled WGS sequence"/>
</dbReference>
<evidence type="ECO:0000313" key="2">
    <source>
        <dbReference type="EMBL" id="KAG0139908.1"/>
    </source>
</evidence>
<comment type="caution">
    <text evidence="2">The sequence shown here is derived from an EMBL/GenBank/DDBJ whole genome shotgun (WGS) entry which is preliminary data.</text>
</comment>
<feature type="compositionally biased region" description="Polar residues" evidence="1">
    <location>
        <begin position="137"/>
        <end position="170"/>
    </location>
</feature>
<sequence length="396" mass="43374">MRVDKNVGQSNEHSQVPQTAIEKVNGQSSDGTPSAQRHTARQSGNKNTGRNGSKGKKKPKYASHALLIAKLPPYNQSPSPSLHKSEIPSGPNDGEDENQKNKMLSNLHGSETDSNLVLDKVSGNQAQKSNSQEHVDQTPTYPHSTLSQSLSEQATQAKSGIASPSSTTFMPTPALHPSHGDNTVAEESSHGRSRVLEGKSVESPSKSEVEHQSWGNQNFDLLELLKIHADGHDNPGDSHNSIGPSSYTPLENFVTAPNTADVVSGLDKLDHATSIENTHREQYHLEEGKISTSPHSPKTKTQTDTQLKSNEREKPGSRGEKTHGLKQYEQSDEDVGRSTRQKTAYDNHKKSKSREIDLNNNGPELTPRIGIGSKQQIQDRREGSDDHYPHIRDQKS</sequence>
<protein>
    <submittedName>
        <fullName evidence="2">Uncharacterized protein</fullName>
    </submittedName>
</protein>
<proteinExistence type="predicted"/>
<feature type="compositionally biased region" description="Basic and acidic residues" evidence="1">
    <location>
        <begin position="272"/>
        <end position="289"/>
    </location>
</feature>
<feature type="compositionally biased region" description="Polar residues" evidence="1">
    <location>
        <begin position="101"/>
        <end position="115"/>
    </location>
</feature>
<feature type="compositionally biased region" description="Basic and acidic residues" evidence="1">
    <location>
        <begin position="309"/>
        <end position="323"/>
    </location>
</feature>